<dbReference type="PROSITE" id="PS50977">
    <property type="entry name" value="HTH_TETR_2"/>
    <property type="match status" value="1"/>
</dbReference>
<dbReference type="InterPro" id="IPR050109">
    <property type="entry name" value="HTH-type_TetR-like_transc_reg"/>
</dbReference>
<keyword evidence="5" id="KW-1185">Reference proteome</keyword>
<dbReference type="PANTHER" id="PTHR30055">
    <property type="entry name" value="HTH-TYPE TRANSCRIPTIONAL REGULATOR RUTR"/>
    <property type="match status" value="1"/>
</dbReference>
<dbReference type="Gene3D" id="1.10.10.60">
    <property type="entry name" value="Homeodomain-like"/>
    <property type="match status" value="1"/>
</dbReference>
<dbReference type="InterPro" id="IPR013573">
    <property type="entry name" value="Tscrpt_reg_YcdC_C"/>
</dbReference>
<dbReference type="PRINTS" id="PR00455">
    <property type="entry name" value="HTHTETR"/>
</dbReference>
<dbReference type="GO" id="GO:0003700">
    <property type="term" value="F:DNA-binding transcription factor activity"/>
    <property type="evidence" value="ECO:0007669"/>
    <property type="project" value="TreeGrafter"/>
</dbReference>
<feature type="domain" description="HTH tetR-type" evidence="3">
    <location>
        <begin position="6"/>
        <end position="66"/>
    </location>
</feature>
<dbReference type="PANTHER" id="PTHR30055:SF196">
    <property type="entry name" value="HTH-TYPE TRANSCRIPTIONAL REGULATOR RUTR"/>
    <property type="match status" value="1"/>
</dbReference>
<accession>A0A128F306</accession>
<dbReference type="AlphaFoldDB" id="A0A128F306"/>
<dbReference type="InterPro" id="IPR036271">
    <property type="entry name" value="Tet_transcr_reg_TetR-rel_C_sf"/>
</dbReference>
<evidence type="ECO:0000256" key="1">
    <source>
        <dbReference type="ARBA" id="ARBA00023125"/>
    </source>
</evidence>
<dbReference type="Pfam" id="PF00440">
    <property type="entry name" value="TetR_N"/>
    <property type="match status" value="1"/>
</dbReference>
<evidence type="ECO:0000313" key="5">
    <source>
        <dbReference type="Proteomes" id="UP000073601"/>
    </source>
</evidence>
<name>A0A128F306_9GAMM</name>
<evidence type="ECO:0000256" key="2">
    <source>
        <dbReference type="PROSITE-ProRule" id="PRU00335"/>
    </source>
</evidence>
<feature type="DNA-binding region" description="H-T-H motif" evidence="2">
    <location>
        <begin position="29"/>
        <end position="48"/>
    </location>
</feature>
<protein>
    <submittedName>
        <fullName evidence="4">HTH-type transcriptional regulator RutR</fullName>
    </submittedName>
</protein>
<dbReference type="SUPFAM" id="SSF46689">
    <property type="entry name" value="Homeodomain-like"/>
    <property type="match status" value="1"/>
</dbReference>
<dbReference type="OrthoDB" id="6860332at2"/>
<dbReference type="GO" id="GO:0045892">
    <property type="term" value="P:negative regulation of DNA-templated transcription"/>
    <property type="evidence" value="ECO:0007669"/>
    <property type="project" value="InterPro"/>
</dbReference>
<dbReference type="Proteomes" id="UP000073601">
    <property type="component" value="Unassembled WGS sequence"/>
</dbReference>
<dbReference type="Pfam" id="PF08362">
    <property type="entry name" value="TetR_C_3"/>
    <property type="match status" value="1"/>
</dbReference>
<organism evidence="4 5">
    <name type="scientific">Grimontia marina</name>
    <dbReference type="NCBI Taxonomy" id="646534"/>
    <lineage>
        <taxon>Bacteria</taxon>
        <taxon>Pseudomonadati</taxon>
        <taxon>Pseudomonadota</taxon>
        <taxon>Gammaproteobacteria</taxon>
        <taxon>Vibrionales</taxon>
        <taxon>Vibrionaceae</taxon>
        <taxon>Grimontia</taxon>
    </lineage>
</organism>
<evidence type="ECO:0000259" key="3">
    <source>
        <dbReference type="PROSITE" id="PS50977"/>
    </source>
</evidence>
<proteinExistence type="predicted"/>
<reference evidence="5" key="1">
    <citation type="submission" date="2016-02" db="EMBL/GenBank/DDBJ databases">
        <authorList>
            <person name="Rodrigo-Torres Lidia"/>
            <person name="Arahal R.David."/>
        </authorList>
    </citation>
    <scope>NUCLEOTIDE SEQUENCE [LARGE SCALE GENOMIC DNA]</scope>
    <source>
        <strain evidence="5">CECT 8713</strain>
    </source>
</reference>
<keyword evidence="1 2" id="KW-0238">DNA-binding</keyword>
<dbReference type="InterPro" id="IPR009057">
    <property type="entry name" value="Homeodomain-like_sf"/>
</dbReference>
<dbReference type="GO" id="GO:0000976">
    <property type="term" value="F:transcription cis-regulatory region binding"/>
    <property type="evidence" value="ECO:0007669"/>
    <property type="project" value="TreeGrafter"/>
</dbReference>
<dbReference type="Gene3D" id="1.10.357.10">
    <property type="entry name" value="Tetracycline Repressor, domain 2"/>
    <property type="match status" value="1"/>
</dbReference>
<dbReference type="EMBL" id="FIZY01000012">
    <property type="protein sequence ID" value="CZF81182.1"/>
    <property type="molecule type" value="Genomic_DNA"/>
</dbReference>
<evidence type="ECO:0000313" key="4">
    <source>
        <dbReference type="EMBL" id="CZF81182.1"/>
    </source>
</evidence>
<dbReference type="InterPro" id="IPR001647">
    <property type="entry name" value="HTH_TetR"/>
</dbReference>
<dbReference type="RefSeq" id="WP_062708028.1">
    <property type="nucleotide sequence ID" value="NZ_CAWRCI010000012.1"/>
</dbReference>
<sequence length="204" mass="23459">MSRIRTKNQEKIIEVASQLFAEKGYAATTTAEIAQRAEIPKPNLYYYFNTKDNLYRAVLESVTQPLLEASYPIEQLNDPRDALTQYIRTKLRISKEYAAASKTFAAEVMAGAPHLPSDIAESLMDQSRMILNKFEYWIDRGWMEPVPPKHLMFMLWSSTQTYADFNWQICQVSGQFELEDQDFEDAAEFLVNLVLRGCGVKHAN</sequence>
<dbReference type="SUPFAM" id="SSF48498">
    <property type="entry name" value="Tetracyclin repressor-like, C-terminal domain"/>
    <property type="match status" value="1"/>
</dbReference>
<gene>
    <name evidence="4" type="primary">rutR_1</name>
    <name evidence="4" type="ORF">GMA8713_01744</name>
</gene>